<evidence type="ECO:0000313" key="3">
    <source>
        <dbReference type="Proteomes" id="UP000018852"/>
    </source>
</evidence>
<evidence type="ECO:0000256" key="1">
    <source>
        <dbReference type="SAM" id="MobiDB-lite"/>
    </source>
</evidence>
<feature type="non-terminal residue" evidence="2">
    <location>
        <position position="231"/>
    </location>
</feature>
<sequence>MTTSLCDETWVRYGARVLSELYAKMGGDSHRTGTDSTGHRNPSGLSDLLTETLKRSLPNDSVGAGVIFGGLLGEDVVPKGIDLALKGVDFIFDLALFSGPERVEYRLIHDPSKSLEVLRQDCEATVDIGQVLREVNHEQPAHVGGDLELPDQGPLHREFVAAIRRSRRHHAKVSGLFLQVREVVDPADVELHESSPSVVGGGAATPVPGETTVGESATAGAGSSPSRPCGG</sequence>
<organism evidence="2 3">
    <name type="scientific">Actinomyces urogenitalis DORA_12</name>
    <dbReference type="NCBI Taxonomy" id="1403939"/>
    <lineage>
        <taxon>Bacteria</taxon>
        <taxon>Bacillati</taxon>
        <taxon>Actinomycetota</taxon>
        <taxon>Actinomycetes</taxon>
        <taxon>Actinomycetales</taxon>
        <taxon>Actinomycetaceae</taxon>
        <taxon>Actinomyces</taxon>
    </lineage>
</organism>
<accession>W1VA55</accession>
<name>W1VA55_9ACTO</name>
<dbReference type="EMBL" id="AZLV01001162">
    <property type="protein sequence ID" value="ETJ00879.1"/>
    <property type="molecule type" value="Genomic_DNA"/>
</dbReference>
<comment type="caution">
    <text evidence="2">The sequence shown here is derived from an EMBL/GenBank/DDBJ whole genome shotgun (WGS) entry which is preliminary data.</text>
</comment>
<evidence type="ECO:0000313" key="2">
    <source>
        <dbReference type="EMBL" id="ETJ00879.1"/>
    </source>
</evidence>
<reference evidence="2 3" key="1">
    <citation type="submission" date="2013-12" db="EMBL/GenBank/DDBJ databases">
        <title>A Varibaculum cambriense genome reconstructed from a premature infant gut community with otherwise low bacterial novelty that shifts toward anaerobic metabolism during the third week of life.</title>
        <authorList>
            <person name="Brown C.T."/>
            <person name="Sharon I."/>
            <person name="Thomas B.C."/>
            <person name="Castelle C.J."/>
            <person name="Morowitz M.J."/>
            <person name="Banfield J.F."/>
        </authorList>
    </citation>
    <scope>NUCLEOTIDE SEQUENCE [LARGE SCALE GENOMIC DNA]</scope>
    <source>
        <strain evidence="3">DORA_12</strain>
    </source>
</reference>
<protein>
    <submittedName>
        <fullName evidence="2">Uncharacterized protein</fullName>
    </submittedName>
</protein>
<dbReference type="Proteomes" id="UP000018852">
    <property type="component" value="Unassembled WGS sequence"/>
</dbReference>
<dbReference type="AlphaFoldDB" id="W1VA55"/>
<proteinExistence type="predicted"/>
<feature type="compositionally biased region" description="Polar residues" evidence="1">
    <location>
        <begin position="221"/>
        <end position="231"/>
    </location>
</feature>
<gene>
    <name evidence="2" type="ORF">Q605_AUC01162G0005</name>
</gene>
<feature type="region of interest" description="Disordered" evidence="1">
    <location>
        <begin position="193"/>
        <end position="231"/>
    </location>
</feature>